<evidence type="ECO:0000313" key="13">
    <source>
        <dbReference type="Proteomes" id="UP000557307"/>
    </source>
</evidence>
<dbReference type="Gene3D" id="3.40.50.300">
    <property type="entry name" value="P-loop containing nucleotide triphosphate hydrolases"/>
    <property type="match status" value="4"/>
</dbReference>
<comment type="catalytic activity">
    <reaction evidence="8">
        <text>ATP + H2O = ADP + phosphate + H(+)</text>
        <dbReference type="Rhea" id="RHEA:13065"/>
        <dbReference type="ChEBI" id="CHEBI:15377"/>
        <dbReference type="ChEBI" id="CHEBI:15378"/>
        <dbReference type="ChEBI" id="CHEBI:30616"/>
        <dbReference type="ChEBI" id="CHEBI:43474"/>
        <dbReference type="ChEBI" id="CHEBI:456216"/>
        <dbReference type="EC" id="5.6.2.4"/>
    </reaction>
</comment>
<evidence type="ECO:0000259" key="10">
    <source>
        <dbReference type="PROSITE" id="PS51198"/>
    </source>
</evidence>
<keyword evidence="4 9" id="KW-0067">ATP-binding</keyword>
<feature type="binding site" evidence="9">
    <location>
        <begin position="7"/>
        <end position="14"/>
    </location>
    <ligand>
        <name>ATP</name>
        <dbReference type="ChEBI" id="CHEBI:30616"/>
    </ligand>
</feature>
<dbReference type="Pfam" id="PF13361">
    <property type="entry name" value="UvrD_C"/>
    <property type="match status" value="1"/>
</dbReference>
<comment type="caution">
    <text evidence="12">The sequence shown here is derived from an EMBL/GenBank/DDBJ whole genome shotgun (WGS) entry which is preliminary data.</text>
</comment>
<keyword evidence="5" id="KW-0413">Isomerase</keyword>
<reference evidence="12 13" key="1">
    <citation type="submission" date="2020-08" db="EMBL/GenBank/DDBJ databases">
        <title>Genomic Encyclopedia of Type Strains, Phase IV (KMG-IV): sequencing the most valuable type-strain genomes for metagenomic binning, comparative biology and taxonomic classification.</title>
        <authorList>
            <person name="Goeker M."/>
        </authorList>
    </citation>
    <scope>NUCLEOTIDE SEQUENCE [LARGE SCALE GENOMIC DNA]</scope>
    <source>
        <strain evidence="12 13">DSM 105074</strain>
    </source>
</reference>
<dbReference type="GO" id="GO:0043138">
    <property type="term" value="F:3'-5' DNA helicase activity"/>
    <property type="evidence" value="ECO:0007669"/>
    <property type="project" value="UniProtKB-EC"/>
</dbReference>
<evidence type="ECO:0000256" key="1">
    <source>
        <dbReference type="ARBA" id="ARBA00022741"/>
    </source>
</evidence>
<dbReference type="GO" id="GO:0003677">
    <property type="term" value="F:DNA binding"/>
    <property type="evidence" value="ECO:0007669"/>
    <property type="project" value="InterPro"/>
</dbReference>
<comment type="catalytic activity">
    <reaction evidence="6">
        <text>Couples ATP hydrolysis with the unwinding of duplex DNA by translocating in the 3'-5' direction.</text>
        <dbReference type="EC" id="5.6.2.4"/>
    </reaction>
</comment>
<sequence>MFKIYSSSAGSGKTYTLTKEYLKLALHSNADTYFRHILAVTFTNAAANEMKERIMRMLRLFTTEAGRQEPMFRDVVTELYEETRTDDALYEEVSQLIAARAELVFQKLLHRYSDFAVMTIDKFTQRLVSSFTDELGIPFGFETQVDSDLLASAVDRLLARIGQEGEEVLTRIVETYYLESVQDGKSWGALPHQIRAAAGDLLNEQSYLAMVKVADLRMADWVAIRNQLKQSLRAIEDDTYCKVLAREAIALIEQAGLTAADFAGGSKGIAGHFEKFDDEKEKKKDGWWSVEATATILKTINEGTWYGGKANAATKTKVDAVRAKLEELYECIESHQVVHRERYVLFKQLEKHLYNLSLLGEIRTEFDLLLRQNNQVHISDFNRRVLEIVAREPVPFIFERLGEKYHHILVDEFQDTSKLQFANLLPLLDNALAAGYFNLIVGDAKQSIYRFRGGDMDLILHLSQDKALALGPLLDVGTSAHSSFTQERLLGIDRFLTTDHLRTNRRSFREITEFNNQFFAFVARQLTNEHPMVGAIFDEHFQQEIPPQVPTGGHVQLEFLEMNTDENEAPEGTLAVDAITRRALELIEELRASGYHWRDIAILCRKKNEARTLANALREKGYPLISEDSLSLAYARSVSLLVAFMKVLHTSDNRLARYEAAYLFHQVVLEQVPTAAQHEAIRSMCAEKGLGTFVRYFGELGVELNAFRLRQLSVYELCEQLITSFRLFEHQTENAYLFRFLDVVLDFGTRRSNHLGDFLTYWESAKDKLSITIPANADALRITTIHRSKGLEYPVVIVPYAHWSFTPNPQLDRLWVDLEAIKNQELALAETTEEGEVLTRRMLSSVVSVVSDLDKTGLKTQYQDEKTRTLVENLNLLYVAFTRPIQRMYLLARQEKDWNKYGAPSKVSRWLYDYLGHPDAEPGWQEGQSCYVLSPGSGPLRHAHRDGEAIPHRLSTLISTDRTKSLRLRRLAERIFDVDTFEKKKDHLQKVRHALSLLPSAAELPTTLRKLTTEGIVEKHEARTVQHTLEKVLALDKLRPFFDPQNQVVLQRELLLPGGKMLRADRTATLPDGSVLLALFVAGSGNDDARRQLRRLVQAYRDMGAATVRGYLVLLETGQLEWVE</sequence>
<dbReference type="InterPro" id="IPR014017">
    <property type="entry name" value="DNA_helicase_UvrD-like_C"/>
</dbReference>
<evidence type="ECO:0000256" key="6">
    <source>
        <dbReference type="ARBA" id="ARBA00034617"/>
    </source>
</evidence>
<gene>
    <name evidence="12" type="ORF">HNQ92_001756</name>
</gene>
<dbReference type="Proteomes" id="UP000557307">
    <property type="component" value="Unassembled WGS sequence"/>
</dbReference>
<keyword evidence="13" id="KW-1185">Reference proteome</keyword>
<dbReference type="GO" id="GO:0004527">
    <property type="term" value="F:exonuclease activity"/>
    <property type="evidence" value="ECO:0007669"/>
    <property type="project" value="UniProtKB-KW"/>
</dbReference>
<evidence type="ECO:0000313" key="12">
    <source>
        <dbReference type="EMBL" id="MBB5283630.1"/>
    </source>
</evidence>
<proteinExistence type="predicted"/>
<keyword evidence="1 9" id="KW-0547">Nucleotide-binding</keyword>
<accession>A0A840TUG5</accession>
<dbReference type="EMBL" id="JACHGF010000002">
    <property type="protein sequence ID" value="MBB5283630.1"/>
    <property type="molecule type" value="Genomic_DNA"/>
</dbReference>
<dbReference type="GO" id="GO:0000725">
    <property type="term" value="P:recombinational repair"/>
    <property type="evidence" value="ECO:0007669"/>
    <property type="project" value="TreeGrafter"/>
</dbReference>
<dbReference type="Pfam" id="PF00580">
    <property type="entry name" value="UvrD-helicase"/>
    <property type="match status" value="1"/>
</dbReference>
<dbReference type="InterPro" id="IPR000212">
    <property type="entry name" value="DNA_helicase_UvrD/REP"/>
</dbReference>
<evidence type="ECO:0000256" key="8">
    <source>
        <dbReference type="ARBA" id="ARBA00048988"/>
    </source>
</evidence>
<dbReference type="RefSeq" id="WP_184173184.1">
    <property type="nucleotide sequence ID" value="NZ_JACHGF010000002.1"/>
</dbReference>
<keyword evidence="3 9" id="KW-0347">Helicase</keyword>
<dbReference type="PANTHER" id="PTHR11070:SF67">
    <property type="entry name" value="DNA 3'-5' HELICASE"/>
    <property type="match status" value="1"/>
</dbReference>
<evidence type="ECO:0000256" key="4">
    <source>
        <dbReference type="ARBA" id="ARBA00022840"/>
    </source>
</evidence>
<name>A0A840TUG5_9BACT</name>
<keyword evidence="12" id="KW-0269">Exonuclease</keyword>
<evidence type="ECO:0000259" key="11">
    <source>
        <dbReference type="PROSITE" id="PS51217"/>
    </source>
</evidence>
<keyword evidence="12" id="KW-0540">Nuclease</keyword>
<dbReference type="InterPro" id="IPR027417">
    <property type="entry name" value="P-loop_NTPase"/>
</dbReference>
<dbReference type="PROSITE" id="PS51217">
    <property type="entry name" value="UVRD_HELICASE_CTER"/>
    <property type="match status" value="1"/>
</dbReference>
<evidence type="ECO:0000256" key="3">
    <source>
        <dbReference type="ARBA" id="ARBA00022806"/>
    </source>
</evidence>
<evidence type="ECO:0000256" key="9">
    <source>
        <dbReference type="PROSITE-ProRule" id="PRU00560"/>
    </source>
</evidence>
<keyword evidence="2 9" id="KW-0378">Hydrolase</keyword>
<dbReference type="GO" id="GO:0005524">
    <property type="term" value="F:ATP binding"/>
    <property type="evidence" value="ECO:0007669"/>
    <property type="project" value="UniProtKB-UniRule"/>
</dbReference>
<feature type="domain" description="UvrD-like helicase ATP-binding" evidence="10">
    <location>
        <begin position="1"/>
        <end position="508"/>
    </location>
</feature>
<evidence type="ECO:0000256" key="7">
    <source>
        <dbReference type="ARBA" id="ARBA00034808"/>
    </source>
</evidence>
<dbReference type="GO" id="GO:0005829">
    <property type="term" value="C:cytosol"/>
    <property type="evidence" value="ECO:0007669"/>
    <property type="project" value="TreeGrafter"/>
</dbReference>
<feature type="domain" description="UvrD-like helicase C-terminal" evidence="11">
    <location>
        <begin position="524"/>
        <end position="790"/>
    </location>
</feature>
<dbReference type="EC" id="5.6.2.4" evidence="7"/>
<dbReference type="PANTHER" id="PTHR11070">
    <property type="entry name" value="UVRD / RECB / PCRA DNA HELICASE FAMILY MEMBER"/>
    <property type="match status" value="1"/>
</dbReference>
<dbReference type="PROSITE" id="PS51198">
    <property type="entry name" value="UVRD_HELICASE_ATP_BIND"/>
    <property type="match status" value="1"/>
</dbReference>
<dbReference type="SUPFAM" id="SSF52540">
    <property type="entry name" value="P-loop containing nucleoside triphosphate hydrolases"/>
    <property type="match status" value="1"/>
</dbReference>
<dbReference type="AlphaFoldDB" id="A0A840TUG5"/>
<protein>
    <recommendedName>
        <fullName evidence="7">DNA 3'-5' helicase</fullName>
        <ecNumber evidence="7">5.6.2.4</ecNumber>
    </recommendedName>
</protein>
<evidence type="ECO:0000256" key="2">
    <source>
        <dbReference type="ARBA" id="ARBA00022801"/>
    </source>
</evidence>
<organism evidence="12 13">
    <name type="scientific">Rhabdobacter roseus</name>
    <dbReference type="NCBI Taxonomy" id="1655419"/>
    <lineage>
        <taxon>Bacteria</taxon>
        <taxon>Pseudomonadati</taxon>
        <taxon>Bacteroidota</taxon>
        <taxon>Cytophagia</taxon>
        <taxon>Cytophagales</taxon>
        <taxon>Cytophagaceae</taxon>
        <taxon>Rhabdobacter</taxon>
    </lineage>
</organism>
<evidence type="ECO:0000256" key="5">
    <source>
        <dbReference type="ARBA" id="ARBA00023235"/>
    </source>
</evidence>
<dbReference type="InterPro" id="IPR014016">
    <property type="entry name" value="UvrD-like_ATP-bd"/>
</dbReference>